<evidence type="ECO:0000256" key="3">
    <source>
        <dbReference type="ARBA" id="ARBA00005164"/>
    </source>
</evidence>
<accession>A0A0C1R2P6</accession>
<dbReference type="InterPro" id="IPR005845">
    <property type="entry name" value="A-D-PHexomutase_a/b/a-II"/>
</dbReference>
<feature type="domain" description="Alpha-D-phosphohexomutase alpha/beta/alpha" evidence="16">
    <location>
        <begin position="43"/>
        <end position="180"/>
    </location>
</feature>
<comment type="caution">
    <text evidence="19">The sequence shown here is derived from an EMBL/GenBank/DDBJ whole genome shotgun (WGS) entry which is preliminary data.</text>
</comment>
<dbReference type="Pfam" id="PF02880">
    <property type="entry name" value="PGM_PMM_III"/>
    <property type="match status" value="1"/>
</dbReference>
<dbReference type="SUPFAM" id="SSF53738">
    <property type="entry name" value="Phosphoglucomutase, first 3 domains"/>
    <property type="match status" value="3"/>
</dbReference>
<dbReference type="PROSITE" id="PS00710">
    <property type="entry name" value="PGM_PMM"/>
    <property type="match status" value="1"/>
</dbReference>
<evidence type="ECO:0000256" key="14">
    <source>
        <dbReference type="RuleBase" id="RU004326"/>
    </source>
</evidence>
<reference evidence="19 20" key="1">
    <citation type="journal article" date="2015" name="Infect. Genet. Evol.">
        <title>Genomic sequences of six botulinum neurotoxin-producing strains representing three clostridial species illustrate the mobility and diversity of botulinum neurotoxin genes.</title>
        <authorList>
            <person name="Smith T.J."/>
            <person name="Hill K.K."/>
            <person name="Xie G."/>
            <person name="Foley B.T."/>
            <person name="Williamson C.H."/>
            <person name="Foster J.T."/>
            <person name="Johnson S.L."/>
            <person name="Chertkov O."/>
            <person name="Teshima H."/>
            <person name="Gibbons H.S."/>
            <person name="Johnsky L.A."/>
            <person name="Karavis M.A."/>
            <person name="Smith L.A."/>
        </authorList>
    </citation>
    <scope>NUCLEOTIDE SEQUENCE [LARGE SCALE GENOMIC DNA]</scope>
    <source>
        <strain evidence="19 20">CDC 2741</strain>
    </source>
</reference>
<evidence type="ECO:0000256" key="2">
    <source>
        <dbReference type="ARBA" id="ARBA00001946"/>
    </source>
</evidence>
<feature type="domain" description="Alpha-D-phosphohexomutase alpha/beta/alpha" evidence="17">
    <location>
        <begin position="211"/>
        <end position="311"/>
    </location>
</feature>
<proteinExistence type="inferred from homology"/>
<dbReference type="Proteomes" id="UP000031366">
    <property type="component" value="Unassembled WGS sequence"/>
</dbReference>
<protein>
    <recommendedName>
        <fullName evidence="11">Phosphoglucomutase</fullName>
        <ecNumber evidence="6">5.4.2.2</ecNumber>
    </recommendedName>
    <alternativeName>
        <fullName evidence="13">Alpha-phosphoglucomutase</fullName>
    </alternativeName>
    <alternativeName>
        <fullName evidence="12">Glucose phosphomutase</fullName>
    </alternativeName>
</protein>
<keyword evidence="7" id="KW-0597">Phosphoprotein</keyword>
<keyword evidence="20" id="KW-1185">Reference proteome</keyword>
<comment type="pathway">
    <text evidence="4">Lipid metabolism.</text>
</comment>
<evidence type="ECO:0000256" key="7">
    <source>
        <dbReference type="ARBA" id="ARBA00022553"/>
    </source>
</evidence>
<dbReference type="InterPro" id="IPR005846">
    <property type="entry name" value="A-D-PHexomutase_a/b/a-III"/>
</dbReference>
<dbReference type="InterPro" id="IPR005844">
    <property type="entry name" value="A-D-PHexomutase_a/b/a-I"/>
</dbReference>
<dbReference type="Pfam" id="PF00408">
    <property type="entry name" value="PGM_PMM_IV"/>
    <property type="match status" value="1"/>
</dbReference>
<evidence type="ECO:0000256" key="13">
    <source>
        <dbReference type="ARBA" id="ARBA00041467"/>
    </source>
</evidence>
<comment type="cofactor">
    <cofactor evidence="2">
        <name>Mg(2+)</name>
        <dbReference type="ChEBI" id="CHEBI:18420"/>
    </cofactor>
</comment>
<comment type="pathway">
    <text evidence="3">Glycolipid metabolism; diglucosyl-diacylglycerol biosynthesis.</text>
</comment>
<evidence type="ECO:0000259" key="18">
    <source>
        <dbReference type="Pfam" id="PF02880"/>
    </source>
</evidence>
<dbReference type="InterPro" id="IPR005843">
    <property type="entry name" value="A-D-PHexomutase_C"/>
</dbReference>
<dbReference type="OrthoDB" id="9806956at2"/>
<dbReference type="PRINTS" id="PR00509">
    <property type="entry name" value="PGMPMM"/>
</dbReference>
<dbReference type="GO" id="GO:0006166">
    <property type="term" value="P:purine ribonucleoside salvage"/>
    <property type="evidence" value="ECO:0007669"/>
    <property type="project" value="TreeGrafter"/>
</dbReference>
<dbReference type="RefSeq" id="WP_039636383.1">
    <property type="nucleotide sequence ID" value="NZ_AYSO01000020.1"/>
</dbReference>
<dbReference type="STRING" id="29341.RSJ17_05320"/>
<dbReference type="Gene3D" id="3.30.310.50">
    <property type="entry name" value="Alpha-D-phosphohexomutase, C-terminal domain"/>
    <property type="match status" value="1"/>
</dbReference>
<evidence type="ECO:0000259" key="16">
    <source>
        <dbReference type="Pfam" id="PF02878"/>
    </source>
</evidence>
<dbReference type="CDD" id="cd05799">
    <property type="entry name" value="PGM2"/>
    <property type="match status" value="1"/>
</dbReference>
<keyword evidence="9 14" id="KW-0460">Magnesium</keyword>
<keyword evidence="10" id="KW-0413">Isomerase</keyword>
<dbReference type="EC" id="5.4.2.2" evidence="6"/>
<comment type="catalytic activity">
    <reaction evidence="1">
        <text>alpha-D-glucose 1-phosphate = alpha-D-glucose 6-phosphate</text>
        <dbReference type="Rhea" id="RHEA:23536"/>
        <dbReference type="ChEBI" id="CHEBI:58225"/>
        <dbReference type="ChEBI" id="CHEBI:58601"/>
        <dbReference type="EC" id="5.4.2.2"/>
    </reaction>
</comment>
<evidence type="ECO:0000259" key="17">
    <source>
        <dbReference type="Pfam" id="PF02879"/>
    </source>
</evidence>
<dbReference type="AlphaFoldDB" id="A0A0C1R2P6"/>
<evidence type="ECO:0000256" key="5">
    <source>
        <dbReference type="ARBA" id="ARBA00010231"/>
    </source>
</evidence>
<organism evidence="19 20">
    <name type="scientific">Clostridium argentinense CDC 2741</name>
    <dbReference type="NCBI Taxonomy" id="1418104"/>
    <lineage>
        <taxon>Bacteria</taxon>
        <taxon>Bacillati</taxon>
        <taxon>Bacillota</taxon>
        <taxon>Clostridia</taxon>
        <taxon>Eubacteriales</taxon>
        <taxon>Clostridiaceae</taxon>
        <taxon>Clostridium</taxon>
    </lineage>
</organism>
<dbReference type="PANTHER" id="PTHR45745:SF1">
    <property type="entry name" value="PHOSPHOGLUCOMUTASE 2B-RELATED"/>
    <property type="match status" value="1"/>
</dbReference>
<evidence type="ECO:0000256" key="6">
    <source>
        <dbReference type="ARBA" id="ARBA00012728"/>
    </source>
</evidence>
<dbReference type="GO" id="GO:0004614">
    <property type="term" value="F:phosphoglucomutase activity"/>
    <property type="evidence" value="ECO:0007669"/>
    <property type="project" value="UniProtKB-EC"/>
</dbReference>
<comment type="similarity">
    <text evidence="5 14">Belongs to the phosphohexose mutase family.</text>
</comment>
<dbReference type="GO" id="GO:0008973">
    <property type="term" value="F:phosphopentomutase activity"/>
    <property type="evidence" value="ECO:0007669"/>
    <property type="project" value="TreeGrafter"/>
</dbReference>
<evidence type="ECO:0000259" key="15">
    <source>
        <dbReference type="Pfam" id="PF00408"/>
    </source>
</evidence>
<evidence type="ECO:0000256" key="1">
    <source>
        <dbReference type="ARBA" id="ARBA00000443"/>
    </source>
</evidence>
<dbReference type="InterPro" id="IPR016066">
    <property type="entry name" value="A-D-PHexomutase_CS"/>
</dbReference>
<dbReference type="GO" id="GO:0005975">
    <property type="term" value="P:carbohydrate metabolic process"/>
    <property type="evidence" value="ECO:0007669"/>
    <property type="project" value="InterPro"/>
</dbReference>
<dbReference type="GO" id="GO:0000287">
    <property type="term" value="F:magnesium ion binding"/>
    <property type="evidence" value="ECO:0007669"/>
    <property type="project" value="InterPro"/>
</dbReference>
<evidence type="ECO:0000256" key="11">
    <source>
        <dbReference type="ARBA" id="ARBA00039995"/>
    </source>
</evidence>
<dbReference type="InterPro" id="IPR036900">
    <property type="entry name" value="A-D-PHexomutase_C_sf"/>
</dbReference>
<feature type="domain" description="Alpha-D-phosphohexomutase C-terminal" evidence="15">
    <location>
        <begin position="507"/>
        <end position="535"/>
    </location>
</feature>
<evidence type="ECO:0000256" key="10">
    <source>
        <dbReference type="ARBA" id="ARBA00023235"/>
    </source>
</evidence>
<dbReference type="Pfam" id="PF02878">
    <property type="entry name" value="PGM_PMM_I"/>
    <property type="match status" value="1"/>
</dbReference>
<keyword evidence="8 14" id="KW-0479">Metal-binding</keyword>
<evidence type="ECO:0000256" key="12">
    <source>
        <dbReference type="ARBA" id="ARBA00041398"/>
    </source>
</evidence>
<evidence type="ECO:0000256" key="8">
    <source>
        <dbReference type="ARBA" id="ARBA00022723"/>
    </source>
</evidence>
<feature type="domain" description="Alpha-D-phosphohexomutase alpha/beta/alpha" evidence="18">
    <location>
        <begin position="322"/>
        <end position="449"/>
    </location>
</feature>
<name>A0A0C1R2P6_9CLOT</name>
<evidence type="ECO:0000313" key="19">
    <source>
        <dbReference type="EMBL" id="KIE44711.1"/>
    </source>
</evidence>
<dbReference type="InterPro" id="IPR016055">
    <property type="entry name" value="A-D-PHexomutase_a/b/a-I/II/III"/>
</dbReference>
<sequence length="564" mass="64025">MKYREIYKSWIESDYFDEATKKELIDIESNEEEIEDRFYKDLEFGTAGLRGKIGAGINRMNRYIIARTSQGLADYINDVEHKSADKSVAIAYDCRHFSEEFARTAASVLAANNIKAYIFDSLRPTPELSFAVRVLGCTAGIVVTASHNPKEYNGFKVYWKDGAQILSDIADGILNKINQINDFKSIPNMEIEKGTEEGLIVFLERDIDDLYLQKVKSLSLSEDIDKDINVVYTPLNGTGMVFVPRVLNERGFTNIHIVKEQKDPDPDFTTVGYPNPEDVNAFKLSIELGKRVNADLLMATDPDCDRIAIMVKDKSNEYIAFNGNQSGAILVKYILEGMKNKNILPSNGVIVKSIVTGDLGKVIAKSYGVHTDEALTGFKNICGKINEYEEEESYQYILGYEESIGYNVGTFVRDKDGVTASMLLCEAAAYYKKRGKTLIDVLNEIYEEFGYYREKQISLVLEGISGQQRIKRMMEEYRREYPHSIENLKLIETIDYTNPEETNMPYSDVLKFKFDDGSWYAVRPSGTEPKIKIYIYSKGNNLKEAEDKINMIKEVVLGKINSIE</sequence>
<dbReference type="SUPFAM" id="SSF55957">
    <property type="entry name" value="Phosphoglucomutase, C-terminal domain"/>
    <property type="match status" value="1"/>
</dbReference>
<dbReference type="InterPro" id="IPR005841">
    <property type="entry name" value="Alpha-D-phosphohexomutase_SF"/>
</dbReference>
<dbReference type="Gene3D" id="3.40.120.10">
    <property type="entry name" value="Alpha-D-Glucose-1,6-Bisphosphate, subunit A, domain 3"/>
    <property type="match status" value="3"/>
</dbReference>
<dbReference type="EMBL" id="AYSO01000020">
    <property type="protein sequence ID" value="KIE44711.1"/>
    <property type="molecule type" value="Genomic_DNA"/>
</dbReference>
<evidence type="ECO:0000313" key="20">
    <source>
        <dbReference type="Proteomes" id="UP000031366"/>
    </source>
</evidence>
<dbReference type="Pfam" id="PF02879">
    <property type="entry name" value="PGM_PMM_II"/>
    <property type="match status" value="1"/>
</dbReference>
<evidence type="ECO:0000256" key="4">
    <source>
        <dbReference type="ARBA" id="ARBA00005189"/>
    </source>
</evidence>
<gene>
    <name evidence="19" type="ORF">U732_504</name>
</gene>
<dbReference type="PANTHER" id="PTHR45745">
    <property type="entry name" value="PHOSPHOMANNOMUTASE 45A"/>
    <property type="match status" value="1"/>
</dbReference>
<evidence type="ECO:0000256" key="9">
    <source>
        <dbReference type="ARBA" id="ARBA00022842"/>
    </source>
</evidence>